<proteinExistence type="predicted"/>
<dbReference type="Gene3D" id="3.40.1280.30">
    <property type="match status" value="1"/>
</dbReference>
<keyword evidence="3" id="KW-0949">S-adenosyl-L-methionine</keyword>
<evidence type="ECO:0000313" key="6">
    <source>
        <dbReference type="WBParaSite" id="Pan_g21027.t1"/>
    </source>
</evidence>
<dbReference type="InterPro" id="IPR007356">
    <property type="entry name" value="tRNA_m1G_MeTrfase_euk"/>
</dbReference>
<evidence type="ECO:0000313" key="5">
    <source>
        <dbReference type="Proteomes" id="UP000492821"/>
    </source>
</evidence>
<dbReference type="PROSITE" id="PS51675">
    <property type="entry name" value="SAM_MT_TRM10"/>
    <property type="match status" value="1"/>
</dbReference>
<feature type="domain" description="SAM-dependent MTase TRM10-type" evidence="4">
    <location>
        <begin position="153"/>
        <end position="355"/>
    </location>
</feature>
<dbReference type="InterPro" id="IPR028564">
    <property type="entry name" value="MT_TRM10-typ"/>
</dbReference>
<protein>
    <submittedName>
        <fullName evidence="6">SAM-dependent MTase TRM10-type domain-containing protein</fullName>
    </submittedName>
</protein>
<sequence>MRLKLRLDSWLYRIYFKARFNKQSLPSPIVWQDSRLDPDSRPPVELIEKLDANGRSKLDTVLKEVELISKIHTKFPSTITPRHWEELLHHETRKHRLDYLKFLRTNERNAEKEAARKRAKKENLPTSTFDGDYSKVWIDVHPELLERWTAQIKGLAFLQALRLKETPTIAVDCRFLPYLTKRAQGLTSVQFAYLLAENKRTPSPWPLYLVNWDFEDAAFKKAQEKHLGTLSSARSLSGFVTTDNYTSLFPPEDIVYLSPDADEPLESVEADKCYVIGGIVDRVAEKGIPQFASLETSQADGVTARRLPLDEFIDWKSGNKFLTLVTVMKMLRTNFEVGDWKTAIETNVPVRYIRSRDEKNNKSRTIHEAFRQYDHGVLQILEEQLGPEERSPEKSVKQRYIPRRVLA</sequence>
<dbReference type="Proteomes" id="UP000492821">
    <property type="component" value="Unassembled WGS sequence"/>
</dbReference>
<keyword evidence="1" id="KW-0489">Methyltransferase</keyword>
<dbReference type="GO" id="GO:0000049">
    <property type="term" value="F:tRNA binding"/>
    <property type="evidence" value="ECO:0007669"/>
    <property type="project" value="TreeGrafter"/>
</dbReference>
<evidence type="ECO:0000256" key="3">
    <source>
        <dbReference type="ARBA" id="ARBA00022691"/>
    </source>
</evidence>
<dbReference type="GO" id="GO:0097745">
    <property type="term" value="P:mitochondrial tRNA 5'-end processing"/>
    <property type="evidence" value="ECO:0007669"/>
    <property type="project" value="TreeGrafter"/>
</dbReference>
<reference evidence="6" key="2">
    <citation type="submission" date="2020-10" db="UniProtKB">
        <authorList>
            <consortium name="WormBaseParasite"/>
        </authorList>
    </citation>
    <scope>IDENTIFICATION</scope>
</reference>
<evidence type="ECO:0000259" key="4">
    <source>
        <dbReference type="PROSITE" id="PS51675"/>
    </source>
</evidence>
<dbReference type="GO" id="GO:0070131">
    <property type="term" value="P:positive regulation of mitochondrial translation"/>
    <property type="evidence" value="ECO:0007669"/>
    <property type="project" value="TreeGrafter"/>
</dbReference>
<keyword evidence="2" id="KW-0808">Transferase</keyword>
<evidence type="ECO:0000256" key="1">
    <source>
        <dbReference type="ARBA" id="ARBA00022603"/>
    </source>
</evidence>
<accession>A0A7E4VGX7</accession>
<dbReference type="GO" id="GO:0005654">
    <property type="term" value="C:nucleoplasm"/>
    <property type="evidence" value="ECO:0007669"/>
    <property type="project" value="TreeGrafter"/>
</dbReference>
<reference evidence="5" key="1">
    <citation type="journal article" date="2013" name="Genetics">
        <title>The draft genome and transcriptome of Panagrellus redivivus are shaped by the harsh demands of a free-living lifestyle.</title>
        <authorList>
            <person name="Srinivasan J."/>
            <person name="Dillman A.R."/>
            <person name="Macchietto M.G."/>
            <person name="Heikkinen L."/>
            <person name="Lakso M."/>
            <person name="Fracchia K.M."/>
            <person name="Antoshechkin I."/>
            <person name="Mortazavi A."/>
            <person name="Wong G."/>
            <person name="Sternberg P.W."/>
        </authorList>
    </citation>
    <scope>NUCLEOTIDE SEQUENCE [LARGE SCALE GENOMIC DNA]</scope>
    <source>
        <strain evidence="5">MT8872</strain>
    </source>
</reference>
<dbReference type="GO" id="GO:0005739">
    <property type="term" value="C:mitochondrion"/>
    <property type="evidence" value="ECO:0007669"/>
    <property type="project" value="TreeGrafter"/>
</dbReference>
<dbReference type="GO" id="GO:0008168">
    <property type="term" value="F:methyltransferase activity"/>
    <property type="evidence" value="ECO:0007669"/>
    <property type="project" value="UniProtKB-KW"/>
</dbReference>
<name>A0A7E4VGX7_PANRE</name>
<evidence type="ECO:0000256" key="2">
    <source>
        <dbReference type="ARBA" id="ARBA00022679"/>
    </source>
</evidence>
<organism evidence="5 6">
    <name type="scientific">Panagrellus redivivus</name>
    <name type="common">Microworm</name>
    <dbReference type="NCBI Taxonomy" id="6233"/>
    <lineage>
        <taxon>Eukaryota</taxon>
        <taxon>Metazoa</taxon>
        <taxon>Ecdysozoa</taxon>
        <taxon>Nematoda</taxon>
        <taxon>Chromadorea</taxon>
        <taxon>Rhabditida</taxon>
        <taxon>Tylenchina</taxon>
        <taxon>Panagrolaimomorpha</taxon>
        <taxon>Panagrolaimoidea</taxon>
        <taxon>Panagrolaimidae</taxon>
        <taxon>Panagrellus</taxon>
    </lineage>
</organism>
<keyword evidence="5" id="KW-1185">Reference proteome</keyword>
<dbReference type="GO" id="GO:0032259">
    <property type="term" value="P:methylation"/>
    <property type="evidence" value="ECO:0007669"/>
    <property type="project" value="UniProtKB-KW"/>
</dbReference>
<dbReference type="PANTHER" id="PTHR13563">
    <property type="entry name" value="TRNA (GUANINE-9-) METHYLTRANSFERASE"/>
    <property type="match status" value="1"/>
</dbReference>
<dbReference type="PANTHER" id="PTHR13563:SF5">
    <property type="entry name" value="TRNA METHYLTRANSFERASE 10 HOMOLOG C"/>
    <property type="match status" value="1"/>
</dbReference>
<dbReference type="WBParaSite" id="Pan_g21027.t1">
    <property type="protein sequence ID" value="Pan_g21027.t1"/>
    <property type="gene ID" value="Pan_g21027"/>
</dbReference>
<dbReference type="AlphaFoldDB" id="A0A7E4VGX7"/>
<dbReference type="InterPro" id="IPR038459">
    <property type="entry name" value="MT_TRM10-typ_sf"/>
</dbReference>